<keyword evidence="1" id="KW-0812">Transmembrane</keyword>
<keyword evidence="1" id="KW-1133">Transmembrane helix</keyword>
<keyword evidence="3" id="KW-1185">Reference proteome</keyword>
<proteinExistence type="predicted"/>
<name>A0AAE9BZR0_9CAUD</name>
<keyword evidence="1" id="KW-0472">Membrane</keyword>
<feature type="transmembrane region" description="Helical" evidence="1">
    <location>
        <begin position="48"/>
        <end position="69"/>
    </location>
</feature>
<evidence type="ECO:0000313" key="3">
    <source>
        <dbReference type="Proteomes" id="UP000827644"/>
    </source>
</evidence>
<accession>A0AAE9BZR0</accession>
<feature type="transmembrane region" description="Helical" evidence="1">
    <location>
        <begin position="7"/>
        <end position="28"/>
    </location>
</feature>
<protein>
    <submittedName>
        <fullName evidence="2">Uncharacterized protein</fullName>
    </submittedName>
</protein>
<dbReference type="Proteomes" id="UP000827644">
    <property type="component" value="Segment"/>
</dbReference>
<sequence length="78" mass="9055">MNEFLNYSILGIMTVQTYLIIAAIDLFLQCWLSKKHRHFSNRVARALAWPILIVVLIIIFVLASFVGLYEIMSKAKRK</sequence>
<reference evidence="2 3" key="1">
    <citation type="submission" date="2021-09" db="EMBL/GenBank/DDBJ databases">
        <title>Complete genome sequence of Fifi44.</title>
        <authorList>
            <person name="Kim S.G."/>
            <person name="Park J."/>
            <person name="Roh E."/>
        </authorList>
    </citation>
    <scope>NUCLEOTIDE SEQUENCE [LARGE SCALE GENOMIC DNA]</scope>
</reference>
<gene>
    <name evidence="2" type="ORF">Fifi44_00008</name>
</gene>
<evidence type="ECO:0000313" key="2">
    <source>
        <dbReference type="EMBL" id="UCR74877.1"/>
    </source>
</evidence>
<evidence type="ECO:0000256" key="1">
    <source>
        <dbReference type="SAM" id="Phobius"/>
    </source>
</evidence>
<organism evidence="2 3">
    <name type="scientific">Erwinia phage Fifi44</name>
    <dbReference type="NCBI Taxonomy" id="2876597"/>
    <lineage>
        <taxon>Viruses</taxon>
        <taxon>Duplodnaviria</taxon>
        <taxon>Heunggongvirae</taxon>
        <taxon>Uroviricota</taxon>
        <taxon>Caudoviricetes</taxon>
        <taxon>Chaseviridae</taxon>
        <taxon>Cleopatravirinae</taxon>
        <taxon>Fifivirus</taxon>
        <taxon>Fifivirus fifi44</taxon>
    </lineage>
</organism>
<dbReference type="EMBL" id="OK073976">
    <property type="protein sequence ID" value="UCR74877.1"/>
    <property type="molecule type" value="Genomic_DNA"/>
</dbReference>